<name>A0A0F9BEP3_9ZZZZ</name>
<dbReference type="EMBL" id="LAZR01049655">
    <property type="protein sequence ID" value="KKK89129.1"/>
    <property type="molecule type" value="Genomic_DNA"/>
</dbReference>
<gene>
    <name evidence="1" type="ORF">LCGC14_2736230</name>
</gene>
<dbReference type="AlphaFoldDB" id="A0A0F9BEP3"/>
<proteinExistence type="predicted"/>
<protein>
    <submittedName>
        <fullName evidence="1">Uncharacterized protein</fullName>
    </submittedName>
</protein>
<reference evidence="1" key="1">
    <citation type="journal article" date="2015" name="Nature">
        <title>Complex archaea that bridge the gap between prokaryotes and eukaryotes.</title>
        <authorList>
            <person name="Spang A."/>
            <person name="Saw J.H."/>
            <person name="Jorgensen S.L."/>
            <person name="Zaremba-Niedzwiedzka K."/>
            <person name="Martijn J."/>
            <person name="Lind A.E."/>
            <person name="van Eijk R."/>
            <person name="Schleper C."/>
            <person name="Guy L."/>
            <person name="Ettema T.J."/>
        </authorList>
    </citation>
    <scope>NUCLEOTIDE SEQUENCE</scope>
</reference>
<comment type="caution">
    <text evidence="1">The sequence shown here is derived from an EMBL/GenBank/DDBJ whole genome shotgun (WGS) entry which is preliminary data.</text>
</comment>
<accession>A0A0F9BEP3</accession>
<sequence>MGASASGGFYFNMKEPEMATQDRQARIDRVKENHIELLRLVYRDFFQLSQDGNCDDLAFLINTMGHIIRSAQQMIIDSKKCIDCQHLDCSAAGTGDGVVDES</sequence>
<evidence type="ECO:0000313" key="1">
    <source>
        <dbReference type="EMBL" id="KKK89129.1"/>
    </source>
</evidence>
<organism evidence="1">
    <name type="scientific">marine sediment metagenome</name>
    <dbReference type="NCBI Taxonomy" id="412755"/>
    <lineage>
        <taxon>unclassified sequences</taxon>
        <taxon>metagenomes</taxon>
        <taxon>ecological metagenomes</taxon>
    </lineage>
</organism>